<evidence type="ECO:0008006" key="5">
    <source>
        <dbReference type="Google" id="ProtNLM"/>
    </source>
</evidence>
<evidence type="ECO:0000313" key="4">
    <source>
        <dbReference type="Proteomes" id="UP000015453"/>
    </source>
</evidence>
<dbReference type="PANTHER" id="PTHR47874:SF1">
    <property type="entry name" value="OS05G0407900 PROTEIN"/>
    <property type="match status" value="1"/>
</dbReference>
<dbReference type="AlphaFoldDB" id="S8E9P2"/>
<keyword evidence="2" id="KW-0677">Repeat</keyword>
<dbReference type="PANTHER" id="PTHR47874">
    <property type="entry name" value="EXPRESSED PROTEIN"/>
    <property type="match status" value="1"/>
</dbReference>
<evidence type="ECO:0000256" key="2">
    <source>
        <dbReference type="ARBA" id="ARBA00022737"/>
    </source>
</evidence>
<proteinExistence type="inferred from homology"/>
<name>S8E9P2_9LAMI</name>
<dbReference type="Pfam" id="PF01535">
    <property type="entry name" value="PPR"/>
    <property type="match status" value="2"/>
</dbReference>
<sequence length="496" mass="57188">MKRAWRIGFMRRCLNVSIAERAQPSNLIKLIRRYAAEIPPKDDSQPGFVDIASLFSEYKDAAARTEFRNSVSELKDEILGHGEDADRIGQVLEEKGVDLLRRYANGCAVIELLAQLKHFPRSAMEVFSWRRNQSTPMTADEYSKGISLAGKLRYVDLAFELFEEAKNKQLNGVCLYNSLMSTYMYNGLATKCQALFRDLKMDSACAPSIITYNVLISVFGRLVLTDHMEATFSEIANLNLLPTLRTYKVLIAGYVTAWMWDKMEKAYELLKAGDLIPDVSIHLLMLRGYAISGRLEKMEAFFDMVRDEISYKKFPLMRAMICAYSRSCDRRRVEKISELLRLLPGDEYRPWLNVLLIRLYAQEALLEEMEDSIDEALRHRTCVTTVKVMRCIVSCYFRRNAVDRLAEFVRRAEVAGWKSCRSLYHCEMVMYAAEMRLEEMELVVVDMGRMNMPLSKKSLWILYSAYETSGERSKVDKVAGMMWKQGYTTFPLPPCN</sequence>
<protein>
    <recommendedName>
        <fullName evidence="5">Pentacotripeptide-repeat region of PRORP domain-containing protein</fullName>
    </recommendedName>
</protein>
<reference evidence="3 4" key="1">
    <citation type="journal article" date="2013" name="BMC Genomics">
        <title>The miniature genome of a carnivorous plant Genlisea aurea contains a low number of genes and short non-coding sequences.</title>
        <authorList>
            <person name="Leushkin E.V."/>
            <person name="Sutormin R.A."/>
            <person name="Nabieva E.R."/>
            <person name="Penin A.A."/>
            <person name="Kondrashov A.S."/>
            <person name="Logacheva M.D."/>
        </authorList>
    </citation>
    <scope>NUCLEOTIDE SEQUENCE [LARGE SCALE GENOMIC DNA]</scope>
</reference>
<dbReference type="Pfam" id="PF13812">
    <property type="entry name" value="PPR_3"/>
    <property type="match status" value="1"/>
</dbReference>
<gene>
    <name evidence="3" type="ORF">M569_05548</name>
</gene>
<comment type="caution">
    <text evidence="3">The sequence shown here is derived from an EMBL/GenBank/DDBJ whole genome shotgun (WGS) entry which is preliminary data.</text>
</comment>
<organism evidence="3 4">
    <name type="scientific">Genlisea aurea</name>
    <dbReference type="NCBI Taxonomy" id="192259"/>
    <lineage>
        <taxon>Eukaryota</taxon>
        <taxon>Viridiplantae</taxon>
        <taxon>Streptophyta</taxon>
        <taxon>Embryophyta</taxon>
        <taxon>Tracheophyta</taxon>
        <taxon>Spermatophyta</taxon>
        <taxon>Magnoliopsida</taxon>
        <taxon>eudicotyledons</taxon>
        <taxon>Gunneridae</taxon>
        <taxon>Pentapetalae</taxon>
        <taxon>asterids</taxon>
        <taxon>lamiids</taxon>
        <taxon>Lamiales</taxon>
        <taxon>Lentibulariaceae</taxon>
        <taxon>Genlisea</taxon>
    </lineage>
</organism>
<comment type="similarity">
    <text evidence="1">Belongs to the PPR family. P subfamily.</text>
</comment>
<dbReference type="EMBL" id="AUSU01002224">
    <property type="protein sequence ID" value="EPS69217.1"/>
    <property type="molecule type" value="Genomic_DNA"/>
</dbReference>
<dbReference type="OrthoDB" id="185373at2759"/>
<evidence type="ECO:0000256" key="1">
    <source>
        <dbReference type="ARBA" id="ARBA00007626"/>
    </source>
</evidence>
<dbReference type="GO" id="GO:0003729">
    <property type="term" value="F:mRNA binding"/>
    <property type="evidence" value="ECO:0007669"/>
    <property type="project" value="InterPro"/>
</dbReference>
<dbReference type="Gene3D" id="1.25.40.10">
    <property type="entry name" value="Tetratricopeptide repeat domain"/>
    <property type="match status" value="3"/>
</dbReference>
<evidence type="ECO:0000313" key="3">
    <source>
        <dbReference type="EMBL" id="EPS69217.1"/>
    </source>
</evidence>
<dbReference type="InterPro" id="IPR002885">
    <property type="entry name" value="PPR_rpt"/>
</dbReference>
<dbReference type="InterPro" id="IPR011990">
    <property type="entry name" value="TPR-like_helical_dom_sf"/>
</dbReference>
<dbReference type="Proteomes" id="UP000015453">
    <property type="component" value="Unassembled WGS sequence"/>
</dbReference>
<keyword evidence="4" id="KW-1185">Reference proteome</keyword>
<dbReference type="InterPro" id="IPR044179">
    <property type="entry name" value="PPR5-like"/>
</dbReference>
<feature type="non-terminal residue" evidence="3">
    <location>
        <position position="496"/>
    </location>
</feature>
<accession>S8E9P2</accession>